<reference evidence="1 2" key="1">
    <citation type="journal article" date="2019" name="Int. J. Syst. Evol. Microbiol.">
        <title>The Global Catalogue of Microorganisms (GCM) 10K type strain sequencing project: providing services to taxonomists for standard genome sequencing and annotation.</title>
        <authorList>
            <consortium name="The Broad Institute Genomics Platform"/>
            <consortium name="The Broad Institute Genome Sequencing Center for Infectious Disease"/>
            <person name="Wu L."/>
            <person name="Ma J."/>
        </authorList>
    </citation>
    <scope>NUCLEOTIDE SEQUENCE [LARGE SCALE GENOMIC DNA]</scope>
    <source>
        <strain evidence="1 2">GX21</strain>
    </source>
</reference>
<sequence>MPEISRLSDGSDWIELDFVERQRTPEFAMRLGIQMHVAGLSLSNTISILERLGVERSRTAVHNWVQKADLQPEGAASPNHVALDETVIRLNDQQYWLYAALNSETNKFLHIWLFSTYKIGLTEIFLSGLREKHDVQTAMFLVDDAQWLKTVLDRHGLDCRYELHGNRNAVERIFREVKRRTSSFSNTFSHVEPTTAESWLQALAVWWNRCQS</sequence>
<keyword evidence="2" id="KW-1185">Reference proteome</keyword>
<proteinExistence type="predicted"/>
<dbReference type="GeneID" id="96953497"/>
<dbReference type="InterPro" id="IPR047930">
    <property type="entry name" value="Transpos_IS6"/>
</dbReference>
<dbReference type="PANTHER" id="PTHR39967:SF1">
    <property type="entry name" value="ISH14-TYPE TRANSPOSASE HSIRS44"/>
    <property type="match status" value="1"/>
</dbReference>
<dbReference type="Proteomes" id="UP001596434">
    <property type="component" value="Unassembled WGS sequence"/>
</dbReference>
<dbReference type="NCBIfam" id="NF033587">
    <property type="entry name" value="transpos_IS6"/>
    <property type="match status" value="1"/>
</dbReference>
<dbReference type="RefSeq" id="WP_379703361.1">
    <property type="nucleotide sequence ID" value="NZ_JBHTAT010000001.1"/>
</dbReference>
<dbReference type="AlphaFoldDB" id="A0ABD5ZXT4"/>
<comment type="caution">
    <text evidence="1">The sequence shown here is derived from an EMBL/GenBank/DDBJ whole genome shotgun (WGS) entry which is preliminary data.</text>
</comment>
<organism evidence="1 2">
    <name type="scientific">Haloplanus litoreus</name>
    <dbReference type="NCBI Taxonomy" id="767515"/>
    <lineage>
        <taxon>Archaea</taxon>
        <taxon>Methanobacteriati</taxon>
        <taxon>Methanobacteriota</taxon>
        <taxon>Stenosarchaea group</taxon>
        <taxon>Halobacteria</taxon>
        <taxon>Halobacteriales</taxon>
        <taxon>Haloferacaceae</taxon>
        <taxon>Haloplanus</taxon>
    </lineage>
</organism>
<evidence type="ECO:0000313" key="2">
    <source>
        <dbReference type="Proteomes" id="UP001596434"/>
    </source>
</evidence>
<dbReference type="PANTHER" id="PTHR39967">
    <property type="match status" value="1"/>
</dbReference>
<gene>
    <name evidence="1" type="ORF">ACFQKE_07565</name>
</gene>
<name>A0ABD5ZXT4_9EURY</name>
<evidence type="ECO:0000313" key="1">
    <source>
        <dbReference type="EMBL" id="MFC7255151.1"/>
    </source>
</evidence>
<dbReference type="EMBL" id="JBHTAT010000001">
    <property type="protein sequence ID" value="MFC7255151.1"/>
    <property type="molecule type" value="Genomic_DNA"/>
</dbReference>
<protein>
    <submittedName>
        <fullName evidence="1">IS6 family transposase</fullName>
    </submittedName>
</protein>
<accession>A0ABD5ZXT4</accession>